<gene>
    <name evidence="2" type="ORF">UFOPK3516_00633</name>
</gene>
<dbReference type="SMART" id="SM00886">
    <property type="entry name" value="Dabb"/>
    <property type="match status" value="1"/>
</dbReference>
<dbReference type="InterPro" id="IPR011008">
    <property type="entry name" value="Dimeric_a/b-barrel"/>
</dbReference>
<sequence>MTIRHVVMWRLKGETAAEKAVHAQSVRDALLPLVGRLPQIVSMTLHDSVVDESRNADLVLFSEFASLDDLQAYQVHPDHVAAAAIIRDATTDRVVGDWLV</sequence>
<dbReference type="Gene3D" id="3.30.70.100">
    <property type="match status" value="1"/>
</dbReference>
<reference evidence="2" key="1">
    <citation type="submission" date="2020-05" db="EMBL/GenBank/DDBJ databases">
        <authorList>
            <person name="Chiriac C."/>
            <person name="Salcher M."/>
            <person name="Ghai R."/>
            <person name="Kavagutti S V."/>
        </authorList>
    </citation>
    <scope>NUCLEOTIDE SEQUENCE</scope>
</reference>
<dbReference type="InterPro" id="IPR013097">
    <property type="entry name" value="Dabb"/>
</dbReference>
<dbReference type="PANTHER" id="PTHR37832">
    <property type="entry name" value="BLL2683 PROTEIN"/>
    <property type="match status" value="1"/>
</dbReference>
<dbReference type="Pfam" id="PF07876">
    <property type="entry name" value="Dabb"/>
    <property type="match status" value="1"/>
</dbReference>
<dbReference type="PROSITE" id="PS51502">
    <property type="entry name" value="S_R_A_B_BARREL"/>
    <property type="match status" value="1"/>
</dbReference>
<proteinExistence type="predicted"/>
<organism evidence="2">
    <name type="scientific">freshwater metagenome</name>
    <dbReference type="NCBI Taxonomy" id="449393"/>
    <lineage>
        <taxon>unclassified sequences</taxon>
        <taxon>metagenomes</taxon>
        <taxon>ecological metagenomes</taxon>
    </lineage>
</organism>
<protein>
    <submittedName>
        <fullName evidence="2">Unannotated protein</fullName>
    </submittedName>
</protein>
<evidence type="ECO:0000313" key="2">
    <source>
        <dbReference type="EMBL" id="CAB4894891.1"/>
    </source>
</evidence>
<dbReference type="SUPFAM" id="SSF54909">
    <property type="entry name" value="Dimeric alpha+beta barrel"/>
    <property type="match status" value="1"/>
</dbReference>
<evidence type="ECO:0000259" key="1">
    <source>
        <dbReference type="PROSITE" id="PS51502"/>
    </source>
</evidence>
<feature type="domain" description="Stress-response A/B barrel" evidence="1">
    <location>
        <begin position="3"/>
        <end position="98"/>
    </location>
</feature>
<dbReference type="EMBL" id="CAFBMB010000034">
    <property type="protein sequence ID" value="CAB4894891.1"/>
    <property type="molecule type" value="Genomic_DNA"/>
</dbReference>
<dbReference type="PANTHER" id="PTHR37832:SF1">
    <property type="entry name" value="STRESS-RESPONSE A_B BARREL DOMAIN-CONTAINING PROTEIN"/>
    <property type="match status" value="1"/>
</dbReference>
<dbReference type="AlphaFoldDB" id="A0A6J7FHS7"/>
<accession>A0A6J7FHS7</accession>
<name>A0A6J7FHS7_9ZZZZ</name>